<dbReference type="SMART" id="SM00220">
    <property type="entry name" value="S_TKc"/>
    <property type="match status" value="1"/>
</dbReference>
<evidence type="ECO:0000256" key="6">
    <source>
        <dbReference type="PROSITE-ProRule" id="PRU10141"/>
    </source>
</evidence>
<evidence type="ECO:0000313" key="8">
    <source>
        <dbReference type="EMBL" id="RDW86943.1"/>
    </source>
</evidence>
<dbReference type="AlphaFoldDB" id="A0A3D8SKW2"/>
<proteinExistence type="predicted"/>
<feature type="binding site" evidence="6">
    <location>
        <position position="92"/>
    </location>
    <ligand>
        <name>ATP</name>
        <dbReference type="ChEBI" id="CHEBI:30616"/>
    </ligand>
</feature>
<dbReference type="InterPro" id="IPR051175">
    <property type="entry name" value="CLK_kinases"/>
</dbReference>
<evidence type="ECO:0000259" key="7">
    <source>
        <dbReference type="PROSITE" id="PS50011"/>
    </source>
</evidence>
<dbReference type="PANTHER" id="PTHR45646">
    <property type="entry name" value="SERINE/THREONINE-PROTEIN KINASE DOA-RELATED"/>
    <property type="match status" value="1"/>
</dbReference>
<dbReference type="RefSeq" id="XP_026606467.1">
    <property type="nucleotide sequence ID" value="XM_026745601.1"/>
</dbReference>
<keyword evidence="9" id="KW-1185">Reference proteome</keyword>
<dbReference type="PROSITE" id="PS50011">
    <property type="entry name" value="PROTEIN_KINASE_DOM"/>
    <property type="match status" value="1"/>
</dbReference>
<comment type="caution">
    <text evidence="8">The sequence shown here is derived from an EMBL/GenBank/DDBJ whole genome shotgun (WGS) entry which is preliminary data.</text>
</comment>
<dbReference type="GeneID" id="38113955"/>
<keyword evidence="1" id="KW-0723">Serine/threonine-protein kinase</keyword>
<dbReference type="GO" id="GO:0005524">
    <property type="term" value="F:ATP binding"/>
    <property type="evidence" value="ECO:0007669"/>
    <property type="project" value="UniProtKB-UniRule"/>
</dbReference>
<reference evidence="8 9" key="1">
    <citation type="journal article" date="2018" name="IMA Fungus">
        <title>IMA Genome-F 9: Draft genome sequence of Annulohypoxylon stygium, Aspergillus mulundensis, Berkeleyomyces basicola (syn. Thielaviopsis basicola), Ceratocystis smalleyi, two Cercospora beticola strains, Coleophoma cylindrospora, Fusarium fracticaudum, Phialophora cf. hyalina, and Morchella septimelata.</title>
        <authorList>
            <person name="Wingfield B.D."/>
            <person name="Bills G.F."/>
            <person name="Dong Y."/>
            <person name="Huang W."/>
            <person name="Nel W.J."/>
            <person name="Swalarsk-Parry B.S."/>
            <person name="Vaghefi N."/>
            <person name="Wilken P.M."/>
            <person name="An Z."/>
            <person name="de Beer Z.W."/>
            <person name="De Vos L."/>
            <person name="Chen L."/>
            <person name="Duong T.A."/>
            <person name="Gao Y."/>
            <person name="Hammerbacher A."/>
            <person name="Kikkert J.R."/>
            <person name="Li Y."/>
            <person name="Li H."/>
            <person name="Li K."/>
            <person name="Li Q."/>
            <person name="Liu X."/>
            <person name="Ma X."/>
            <person name="Naidoo K."/>
            <person name="Pethybridge S.J."/>
            <person name="Sun J."/>
            <person name="Steenkamp E.T."/>
            <person name="van der Nest M.A."/>
            <person name="van Wyk S."/>
            <person name="Wingfield M.J."/>
            <person name="Xiong C."/>
            <person name="Yue Q."/>
            <person name="Zhang X."/>
        </authorList>
    </citation>
    <scope>NUCLEOTIDE SEQUENCE [LARGE SCALE GENOMIC DNA]</scope>
    <source>
        <strain evidence="8 9">DSM 5745</strain>
    </source>
</reference>
<dbReference type="PROSITE" id="PS00107">
    <property type="entry name" value="PROTEIN_KINASE_ATP"/>
    <property type="match status" value="1"/>
</dbReference>
<dbReference type="SUPFAM" id="SSF56112">
    <property type="entry name" value="Protein kinase-like (PK-like)"/>
    <property type="match status" value="1"/>
</dbReference>
<keyword evidence="5 6" id="KW-0067">ATP-binding</keyword>
<dbReference type="OrthoDB" id="5979581at2759"/>
<evidence type="ECO:0000256" key="2">
    <source>
        <dbReference type="ARBA" id="ARBA00022679"/>
    </source>
</evidence>
<evidence type="ECO:0000256" key="5">
    <source>
        <dbReference type="ARBA" id="ARBA00022840"/>
    </source>
</evidence>
<evidence type="ECO:0000256" key="3">
    <source>
        <dbReference type="ARBA" id="ARBA00022741"/>
    </source>
</evidence>
<dbReference type="EMBL" id="PVWQ01000003">
    <property type="protein sequence ID" value="RDW86943.1"/>
    <property type="molecule type" value="Genomic_DNA"/>
</dbReference>
<dbReference type="Gene3D" id="1.10.510.10">
    <property type="entry name" value="Transferase(Phosphotransferase) domain 1"/>
    <property type="match status" value="1"/>
</dbReference>
<dbReference type="GO" id="GO:0043484">
    <property type="term" value="P:regulation of RNA splicing"/>
    <property type="evidence" value="ECO:0007669"/>
    <property type="project" value="TreeGrafter"/>
</dbReference>
<evidence type="ECO:0000256" key="1">
    <source>
        <dbReference type="ARBA" id="ARBA00022527"/>
    </source>
</evidence>
<dbReference type="InterPro" id="IPR000719">
    <property type="entry name" value="Prot_kinase_dom"/>
</dbReference>
<dbReference type="Pfam" id="PF00069">
    <property type="entry name" value="Pkinase"/>
    <property type="match status" value="2"/>
</dbReference>
<sequence length="439" mass="50066">MRASLSRLSALFRKQPFPIPPPGPPLPPGILVDEEISPFYDSRYFYPVRPGEVFAARYQTLVKVGWGVSSTVWLARDLQGQDKDVETVVALKITNNNASLASHEREVEEHISSVDPTHRGRSVIRTLLHSFHVQGPGGSHLCLAYPPMREPLAVYQRRFDGGKMPLPLAKTYIRALLAGLDYLHKECRTVHTDLKLENIMVSFEDPTVLSDFIDSQLACPMAYKTDSTGRHIYQCRNDFGPLRSLSSIPQLVDFGLATVLPEEDDWGVWPIQPDHYRAPDVILGTGWQMSADIWNLGVMMWDMIEGKELFQHIHDQQGRYDAKLHLAEMIALLGPPPPEIIQRHHDMRGYVWPGPVRREDGKVCKIAEEYFGGPFFDDKRRFLYQDLIPDRKLADTVSSLEDHDKEAFLDLARGMLDWHMNKRRSAAELAEHPFLQPEQ</sequence>
<dbReference type="GO" id="GO:0005634">
    <property type="term" value="C:nucleus"/>
    <property type="evidence" value="ECO:0007669"/>
    <property type="project" value="TreeGrafter"/>
</dbReference>
<dbReference type="InterPro" id="IPR017441">
    <property type="entry name" value="Protein_kinase_ATP_BS"/>
</dbReference>
<dbReference type="PANTHER" id="PTHR45646:SF11">
    <property type="entry name" value="SERINE_THREONINE-PROTEIN KINASE DOA"/>
    <property type="match status" value="1"/>
</dbReference>
<dbReference type="Proteomes" id="UP000256690">
    <property type="component" value="Unassembled WGS sequence"/>
</dbReference>
<dbReference type="STRING" id="1810919.A0A3D8SKW2"/>
<name>A0A3D8SKW2_9EURO</name>
<dbReference type="InterPro" id="IPR011009">
    <property type="entry name" value="Kinase-like_dom_sf"/>
</dbReference>
<keyword evidence="2" id="KW-0808">Transferase</keyword>
<feature type="domain" description="Protein kinase" evidence="7">
    <location>
        <begin position="58"/>
        <end position="435"/>
    </location>
</feature>
<dbReference type="Gene3D" id="3.30.200.20">
    <property type="entry name" value="Phosphorylase Kinase, domain 1"/>
    <property type="match status" value="1"/>
</dbReference>
<gene>
    <name evidence="8" type="ORF">DSM5745_03585</name>
</gene>
<evidence type="ECO:0000256" key="4">
    <source>
        <dbReference type="ARBA" id="ARBA00022777"/>
    </source>
</evidence>
<organism evidence="8 9">
    <name type="scientific">Aspergillus mulundensis</name>
    <dbReference type="NCBI Taxonomy" id="1810919"/>
    <lineage>
        <taxon>Eukaryota</taxon>
        <taxon>Fungi</taxon>
        <taxon>Dikarya</taxon>
        <taxon>Ascomycota</taxon>
        <taxon>Pezizomycotina</taxon>
        <taxon>Eurotiomycetes</taxon>
        <taxon>Eurotiomycetidae</taxon>
        <taxon>Eurotiales</taxon>
        <taxon>Aspergillaceae</taxon>
        <taxon>Aspergillus</taxon>
        <taxon>Aspergillus subgen. Nidulantes</taxon>
    </lineage>
</organism>
<protein>
    <submittedName>
        <fullName evidence="8">Protein kinase protein</fullName>
    </submittedName>
</protein>
<keyword evidence="4 8" id="KW-0418">Kinase</keyword>
<dbReference type="GO" id="GO:0004674">
    <property type="term" value="F:protein serine/threonine kinase activity"/>
    <property type="evidence" value="ECO:0007669"/>
    <property type="project" value="UniProtKB-KW"/>
</dbReference>
<keyword evidence="3 6" id="KW-0547">Nucleotide-binding</keyword>
<accession>A0A3D8SKW2</accession>
<evidence type="ECO:0000313" key="9">
    <source>
        <dbReference type="Proteomes" id="UP000256690"/>
    </source>
</evidence>